<evidence type="ECO:0000256" key="6">
    <source>
        <dbReference type="SAM" id="MobiDB-lite"/>
    </source>
</evidence>
<feature type="transmembrane region" description="Helical" evidence="7">
    <location>
        <begin position="20"/>
        <end position="41"/>
    </location>
</feature>
<feature type="transmembrane region" description="Helical" evidence="7">
    <location>
        <begin position="258"/>
        <end position="281"/>
    </location>
</feature>
<dbReference type="EMBL" id="LAQI01000344">
    <property type="protein sequence ID" value="KKY13279.1"/>
    <property type="molecule type" value="Genomic_DNA"/>
</dbReference>
<sequence>MTPTTEGSAVWGVYGTGRPMFNFNIASLIVLWFMFGLRGYVRVSMVKVWSATDWHMMVTMGLYTWLCVSVNISIYDGFGRDMNTLSPDQLRSAFKQYYFAEFTYVASVLFIKLSLAYFYLPLTNLRWQIYTVYAIIAVNSLYTTGYLCIILFQCHPVDHFWNQFAPGATGTGGRCLSSTVIMNLSYAHNAMEIISDWIISALPIWLLAQTQLTRRTKLAVGLLLSLGAFASIASIIRITQLTSFSSSTNYTKTSVPIILWSVVESAAGIFAANLATLRILLTTVLARLGLSSAGHSSSNTRPSSKTPRNRNRRGGGRGA</sequence>
<dbReference type="AlphaFoldDB" id="A0A0G2DRG4"/>
<proteinExistence type="inferred from homology"/>
<dbReference type="Proteomes" id="UP000034182">
    <property type="component" value="Unassembled WGS sequence"/>
</dbReference>
<reference evidence="9 10" key="2">
    <citation type="submission" date="2015-05" db="EMBL/GenBank/DDBJ databases">
        <title>Distinctive expansion of gene families associated with plant cell wall degradation and secondary metabolism in the genomes of grapevine trunk pathogens.</title>
        <authorList>
            <person name="Lawrence D.P."/>
            <person name="Travadon R."/>
            <person name="Rolshausen P.E."/>
            <person name="Baumgartner K."/>
        </authorList>
    </citation>
    <scope>NUCLEOTIDE SEQUENCE [LARGE SCALE GENOMIC DNA]</scope>
    <source>
        <strain evidence="9">DS831</strain>
    </source>
</reference>
<feature type="transmembrane region" description="Helical" evidence="7">
    <location>
        <begin position="132"/>
        <end position="152"/>
    </location>
</feature>
<feature type="transmembrane region" description="Helical" evidence="7">
    <location>
        <begin position="98"/>
        <end position="120"/>
    </location>
</feature>
<dbReference type="Pfam" id="PF20684">
    <property type="entry name" value="Fung_rhodopsin"/>
    <property type="match status" value="1"/>
</dbReference>
<protein>
    <submittedName>
        <fullName evidence="9">Putative integral membrane protein</fullName>
    </submittedName>
</protein>
<feature type="domain" description="Rhodopsin" evidence="8">
    <location>
        <begin position="37"/>
        <end position="282"/>
    </location>
</feature>
<comment type="similarity">
    <text evidence="5">Belongs to the SAT4 family.</text>
</comment>
<dbReference type="PANTHER" id="PTHR33048:SF96">
    <property type="entry name" value="INTEGRAL MEMBRANE PROTEIN"/>
    <property type="match status" value="1"/>
</dbReference>
<keyword evidence="3 7" id="KW-1133">Transmembrane helix</keyword>
<dbReference type="PANTHER" id="PTHR33048">
    <property type="entry name" value="PTH11-LIKE INTEGRAL MEMBRANE PROTEIN (AFU_ORTHOLOGUE AFUA_5G11245)"/>
    <property type="match status" value="1"/>
</dbReference>
<keyword evidence="4 7" id="KW-0472">Membrane</keyword>
<feature type="compositionally biased region" description="Polar residues" evidence="6">
    <location>
        <begin position="293"/>
        <end position="306"/>
    </location>
</feature>
<feature type="transmembrane region" description="Helical" evidence="7">
    <location>
        <begin position="218"/>
        <end position="238"/>
    </location>
</feature>
<feature type="transmembrane region" description="Helical" evidence="7">
    <location>
        <begin position="62"/>
        <end position="78"/>
    </location>
</feature>
<organism evidence="9 10">
    <name type="scientific">Diplodia seriata</name>
    <dbReference type="NCBI Taxonomy" id="420778"/>
    <lineage>
        <taxon>Eukaryota</taxon>
        <taxon>Fungi</taxon>
        <taxon>Dikarya</taxon>
        <taxon>Ascomycota</taxon>
        <taxon>Pezizomycotina</taxon>
        <taxon>Dothideomycetes</taxon>
        <taxon>Dothideomycetes incertae sedis</taxon>
        <taxon>Botryosphaeriales</taxon>
        <taxon>Botryosphaeriaceae</taxon>
        <taxon>Diplodia</taxon>
    </lineage>
</organism>
<evidence type="ECO:0000256" key="7">
    <source>
        <dbReference type="SAM" id="Phobius"/>
    </source>
</evidence>
<dbReference type="GO" id="GO:0016020">
    <property type="term" value="C:membrane"/>
    <property type="evidence" value="ECO:0007669"/>
    <property type="project" value="UniProtKB-SubCell"/>
</dbReference>
<feature type="region of interest" description="Disordered" evidence="6">
    <location>
        <begin position="293"/>
        <end position="319"/>
    </location>
</feature>
<reference evidence="9 10" key="1">
    <citation type="submission" date="2015-03" db="EMBL/GenBank/DDBJ databases">
        <authorList>
            <person name="Morales-Cruz A."/>
            <person name="Amrine K.C."/>
            <person name="Cantu D."/>
        </authorList>
    </citation>
    <scope>NUCLEOTIDE SEQUENCE [LARGE SCALE GENOMIC DNA]</scope>
    <source>
        <strain evidence="9">DS831</strain>
    </source>
</reference>
<gene>
    <name evidence="9" type="ORF">UCDDS831_g09156</name>
</gene>
<evidence type="ECO:0000313" key="10">
    <source>
        <dbReference type="Proteomes" id="UP000034182"/>
    </source>
</evidence>
<evidence type="ECO:0000256" key="1">
    <source>
        <dbReference type="ARBA" id="ARBA00004141"/>
    </source>
</evidence>
<dbReference type="InterPro" id="IPR052337">
    <property type="entry name" value="SAT4-like"/>
</dbReference>
<evidence type="ECO:0000259" key="8">
    <source>
        <dbReference type="Pfam" id="PF20684"/>
    </source>
</evidence>
<comment type="subcellular location">
    <subcellularLocation>
        <location evidence="1">Membrane</location>
        <topology evidence="1">Multi-pass membrane protein</topology>
    </subcellularLocation>
</comment>
<dbReference type="InterPro" id="IPR049326">
    <property type="entry name" value="Rhodopsin_dom_fungi"/>
</dbReference>
<name>A0A0G2DRG4_9PEZI</name>
<comment type="caution">
    <text evidence="9">The sequence shown here is derived from an EMBL/GenBank/DDBJ whole genome shotgun (WGS) entry which is preliminary data.</text>
</comment>
<evidence type="ECO:0000256" key="2">
    <source>
        <dbReference type="ARBA" id="ARBA00022692"/>
    </source>
</evidence>
<evidence type="ECO:0000256" key="3">
    <source>
        <dbReference type="ARBA" id="ARBA00022989"/>
    </source>
</evidence>
<accession>A0A0G2DRG4</accession>
<feature type="compositionally biased region" description="Basic residues" evidence="6">
    <location>
        <begin position="307"/>
        <end position="319"/>
    </location>
</feature>
<keyword evidence="2 7" id="KW-0812">Transmembrane</keyword>
<evidence type="ECO:0000256" key="4">
    <source>
        <dbReference type="ARBA" id="ARBA00023136"/>
    </source>
</evidence>
<evidence type="ECO:0000256" key="5">
    <source>
        <dbReference type="ARBA" id="ARBA00038359"/>
    </source>
</evidence>
<evidence type="ECO:0000313" key="9">
    <source>
        <dbReference type="EMBL" id="KKY13279.1"/>
    </source>
</evidence>